<evidence type="ECO:0000256" key="3">
    <source>
        <dbReference type="ARBA" id="ARBA00022679"/>
    </source>
</evidence>
<keyword evidence="1" id="KW-0479">Metal-binding</keyword>
<evidence type="ECO:0000256" key="1">
    <source>
        <dbReference type="ARBA" id="ARBA00022485"/>
    </source>
</evidence>
<dbReference type="FunFam" id="3.40.50.150:FF:000009">
    <property type="entry name" value="23S rRNA (Uracil(1939)-C(5))-methyltransferase RlmD"/>
    <property type="match status" value="1"/>
</dbReference>
<name>A0AAE3LNC0_9BACI</name>
<dbReference type="SUPFAM" id="SSF50249">
    <property type="entry name" value="Nucleic acid-binding proteins"/>
    <property type="match status" value="1"/>
</dbReference>
<reference evidence="9" key="1">
    <citation type="submission" date="2022-10" db="EMBL/GenBank/DDBJ databases">
        <title>Description of Fervidibacillus gen. nov. in the family Fervidibacillaceae fam. nov. with two species, Fervidibacillus albus sp. nov., and Fervidibacillus halotolerans sp. nov., isolated from tidal flat sediments.</title>
        <authorList>
            <person name="Kwon K.K."/>
            <person name="Yang S.-H."/>
        </authorList>
    </citation>
    <scope>NUCLEOTIDE SEQUENCE</scope>
    <source>
        <strain evidence="9">JCM 19140</strain>
    </source>
</reference>
<evidence type="ECO:0000259" key="8">
    <source>
        <dbReference type="PROSITE" id="PS50926"/>
    </source>
</evidence>
<evidence type="ECO:0000313" key="9">
    <source>
        <dbReference type="EMBL" id="MCU9614530.1"/>
    </source>
</evidence>
<proteinExistence type="inferred from homology"/>
<dbReference type="RefSeq" id="WP_263073824.1">
    <property type="nucleotide sequence ID" value="NZ_JAOUSF010000004.1"/>
</dbReference>
<dbReference type="NCBIfam" id="TIGR00479">
    <property type="entry name" value="rumA"/>
    <property type="match status" value="1"/>
</dbReference>
<feature type="binding site" evidence="6">
    <location>
        <position position="292"/>
    </location>
    <ligand>
        <name>S-adenosyl-L-methionine</name>
        <dbReference type="ChEBI" id="CHEBI:59789"/>
    </ligand>
</feature>
<organism evidence="9 10">
    <name type="scientific">Perspicuibacillus lycopersici</name>
    <dbReference type="NCBI Taxonomy" id="1325689"/>
    <lineage>
        <taxon>Bacteria</taxon>
        <taxon>Bacillati</taxon>
        <taxon>Bacillota</taxon>
        <taxon>Bacilli</taxon>
        <taxon>Bacillales</taxon>
        <taxon>Bacillaceae</taxon>
        <taxon>Perspicuibacillus</taxon>
    </lineage>
</organism>
<keyword evidence="1" id="KW-0004">4Fe-4S</keyword>
<dbReference type="PROSITE" id="PS01230">
    <property type="entry name" value="TRMA_1"/>
    <property type="match status" value="1"/>
</dbReference>
<dbReference type="FunFam" id="2.40.50.140:FF:000097">
    <property type="entry name" value="23S rRNA (uracil(1939)-C(5))-methyltransferase RlmD"/>
    <property type="match status" value="1"/>
</dbReference>
<sequence>MDKQTNVQIQKGQVFPLTIKRLGINGEGVGYFKKQVVFVPGALPNEEVVVEATNIQHKFAEGRIKEIRKKSPFRVKAPCPIYKECGGCQLQHLQYEQQLKEKRDIVIQSLERHTKLNIGKLDIRPTIGMENPWGYRNKSQFQVGLKKGKVIAGLYSMNTHQLIDIPNCMVQHPSTNKTVTVVKRILADLNIPIYDERKRKGVVRTVVSRAGITTGEVQVVLITAQKELPKKDMIIAEIQKRLPEVKSIIQNINGRKTSLIFGEETIHLSGEQVIQESLGDLSFELSARAFFQLNPLQTVKLYDEVKKAAQLSGSEKVVDAYCGVGTIGLWLASKAGEIRGMDVIKEAIDDAKKNAKRHGIKNAHYEVGKAEQVMPKWVKSGWQPDVVVVDPPRSGCDDALLNTILQTNAKQVVYVSCNPSTLAKDLNRLMKKYDVEYIQPVDMFPHTAHVEVVTSLNLKL</sequence>
<dbReference type="SUPFAM" id="SSF53335">
    <property type="entry name" value="S-adenosyl-L-methionine-dependent methyltransferases"/>
    <property type="match status" value="1"/>
</dbReference>
<dbReference type="PANTHER" id="PTHR11061">
    <property type="entry name" value="RNA M5U METHYLTRANSFERASE"/>
    <property type="match status" value="1"/>
</dbReference>
<evidence type="ECO:0000256" key="4">
    <source>
        <dbReference type="ARBA" id="ARBA00022691"/>
    </source>
</evidence>
<feature type="active site" description="Nucleophile" evidence="6">
    <location>
        <position position="417"/>
    </location>
</feature>
<dbReference type="InterPro" id="IPR030390">
    <property type="entry name" value="MeTrfase_TrmA_AS"/>
</dbReference>
<dbReference type="Gene3D" id="2.40.50.140">
    <property type="entry name" value="Nucleic acid-binding proteins"/>
    <property type="match status" value="1"/>
</dbReference>
<keyword evidence="3 6" id="KW-0808">Transferase</keyword>
<dbReference type="InterPro" id="IPR029063">
    <property type="entry name" value="SAM-dependent_MTases_sf"/>
</dbReference>
<keyword evidence="10" id="KW-1185">Reference proteome</keyword>
<feature type="domain" description="TRAM" evidence="8">
    <location>
        <begin position="8"/>
        <end position="66"/>
    </location>
</feature>
<comment type="similarity">
    <text evidence="6">Belongs to the class I-like SAM-binding methyltransferase superfamily. RNA M5U methyltransferase family.</text>
</comment>
<dbReference type="PROSITE" id="PS01231">
    <property type="entry name" value="TRMA_2"/>
    <property type="match status" value="1"/>
</dbReference>
<evidence type="ECO:0000256" key="5">
    <source>
        <dbReference type="ARBA" id="ARBA00023014"/>
    </source>
</evidence>
<keyword evidence="2 6" id="KW-0489">Methyltransferase</keyword>
<dbReference type="CDD" id="cd02440">
    <property type="entry name" value="AdoMet_MTases"/>
    <property type="match status" value="1"/>
</dbReference>
<accession>A0AAE3LNC0</accession>
<protein>
    <submittedName>
        <fullName evidence="9">23S rRNA (Uracil(1939)-C(5))-methyltransferase RlmD</fullName>
        <ecNumber evidence="9">2.1.1.190</ecNumber>
    </submittedName>
</protein>
<dbReference type="GO" id="GO:0070041">
    <property type="term" value="F:rRNA (uridine-C5-)-methyltransferase activity"/>
    <property type="evidence" value="ECO:0007669"/>
    <property type="project" value="TreeGrafter"/>
</dbReference>
<keyword evidence="4 6" id="KW-0949">S-adenosyl-L-methionine</keyword>
<dbReference type="PANTHER" id="PTHR11061:SF45">
    <property type="match status" value="1"/>
</dbReference>
<dbReference type="PROSITE" id="PS50926">
    <property type="entry name" value="TRAM"/>
    <property type="match status" value="1"/>
</dbReference>
<dbReference type="GO" id="GO:0070475">
    <property type="term" value="P:rRNA base methylation"/>
    <property type="evidence" value="ECO:0007669"/>
    <property type="project" value="TreeGrafter"/>
</dbReference>
<dbReference type="AlphaFoldDB" id="A0AAE3LNC0"/>
<evidence type="ECO:0000256" key="6">
    <source>
        <dbReference type="PROSITE-ProRule" id="PRU01024"/>
    </source>
</evidence>
<dbReference type="EMBL" id="JAOUSF010000004">
    <property type="protein sequence ID" value="MCU9614530.1"/>
    <property type="molecule type" value="Genomic_DNA"/>
</dbReference>
<dbReference type="GO" id="GO:0051539">
    <property type="term" value="F:4 iron, 4 sulfur cluster binding"/>
    <property type="evidence" value="ECO:0007669"/>
    <property type="project" value="UniProtKB-KW"/>
</dbReference>
<dbReference type="InterPro" id="IPR030391">
    <property type="entry name" value="MeTrfase_TrmA_CS"/>
</dbReference>
<dbReference type="InterPro" id="IPR012340">
    <property type="entry name" value="NA-bd_OB-fold"/>
</dbReference>
<dbReference type="Pfam" id="PF05958">
    <property type="entry name" value="tRNA_U5-meth_tr"/>
    <property type="match status" value="1"/>
</dbReference>
<feature type="binding site" evidence="6">
    <location>
        <position position="342"/>
    </location>
    <ligand>
        <name>S-adenosyl-L-methionine</name>
        <dbReference type="ChEBI" id="CHEBI:59789"/>
    </ligand>
</feature>
<dbReference type="FunFam" id="2.40.50.1070:FF:000003">
    <property type="entry name" value="23S rRNA (Uracil-5-)-methyltransferase RumA"/>
    <property type="match status" value="1"/>
</dbReference>
<keyword evidence="5" id="KW-0411">Iron-sulfur</keyword>
<dbReference type="EC" id="2.1.1.190" evidence="9"/>
<comment type="caution">
    <text evidence="9">The sequence shown here is derived from an EMBL/GenBank/DDBJ whole genome shotgun (WGS) entry which is preliminary data.</text>
</comment>
<dbReference type="InterPro" id="IPR010280">
    <property type="entry name" value="U5_MeTrfase_fam"/>
</dbReference>
<dbReference type="InterPro" id="IPR002792">
    <property type="entry name" value="TRAM_dom"/>
</dbReference>
<feature type="binding site" evidence="6">
    <location>
        <position position="321"/>
    </location>
    <ligand>
        <name>S-adenosyl-L-methionine</name>
        <dbReference type="ChEBI" id="CHEBI:59789"/>
    </ligand>
</feature>
<dbReference type="PROSITE" id="PS51687">
    <property type="entry name" value="SAM_MT_RNA_M5U"/>
    <property type="match status" value="1"/>
</dbReference>
<keyword evidence="1" id="KW-0408">Iron</keyword>
<dbReference type="Gene3D" id="3.40.50.150">
    <property type="entry name" value="Vaccinia Virus protein VP39"/>
    <property type="match status" value="1"/>
</dbReference>
<gene>
    <name evidence="9" type="primary">rlmD</name>
    <name evidence="9" type="ORF">OEV98_13380</name>
</gene>
<evidence type="ECO:0000256" key="2">
    <source>
        <dbReference type="ARBA" id="ARBA00022603"/>
    </source>
</evidence>
<dbReference type="Proteomes" id="UP001209318">
    <property type="component" value="Unassembled WGS sequence"/>
</dbReference>
<dbReference type="Gene3D" id="2.40.50.1070">
    <property type="match status" value="1"/>
</dbReference>
<feature type="binding site" evidence="6">
    <location>
        <position position="390"/>
    </location>
    <ligand>
        <name>S-adenosyl-L-methionine</name>
        <dbReference type="ChEBI" id="CHEBI:59789"/>
    </ligand>
</feature>
<feature type="active site" evidence="7">
    <location>
        <position position="417"/>
    </location>
</feature>
<evidence type="ECO:0000256" key="7">
    <source>
        <dbReference type="PROSITE-ProRule" id="PRU10015"/>
    </source>
</evidence>
<evidence type="ECO:0000313" key="10">
    <source>
        <dbReference type="Proteomes" id="UP001209318"/>
    </source>
</evidence>
<dbReference type="Pfam" id="PF01938">
    <property type="entry name" value="TRAM"/>
    <property type="match status" value="1"/>
</dbReference>